<reference evidence="2 3" key="1">
    <citation type="journal article" date="2014" name="Nature">
        <title>Sequential evolution of bacterial morphology by co-option of a developmental regulator.</title>
        <authorList>
            <person name="Jiang C."/>
            <person name="Brown P.J."/>
            <person name="Ducret A."/>
            <person name="Brun Y.V."/>
        </authorList>
    </citation>
    <scope>NUCLEOTIDE SEQUENCE [LARGE SCALE GENOMIC DNA]</scope>
    <source>
        <strain evidence="2 3">DSM 16100</strain>
    </source>
</reference>
<dbReference type="PANTHER" id="PTHR34818:SF1">
    <property type="entry name" value="PROTEIN BLI-3"/>
    <property type="match status" value="1"/>
</dbReference>
<dbReference type="Pfam" id="PF16242">
    <property type="entry name" value="Pyrid_ox_like"/>
    <property type="match status" value="1"/>
</dbReference>
<gene>
    <name evidence="2" type="ORF">ABENE_15970</name>
</gene>
<dbReference type="AlphaFoldDB" id="V4P3I7"/>
<dbReference type="Proteomes" id="UP000017837">
    <property type="component" value="Unassembled WGS sequence"/>
</dbReference>
<evidence type="ECO:0000313" key="2">
    <source>
        <dbReference type="EMBL" id="ESQ88542.1"/>
    </source>
</evidence>
<dbReference type="PATRIC" id="fig|1121022.4.peg.3248"/>
<comment type="caution">
    <text evidence="2">The sequence shown here is derived from an EMBL/GenBank/DDBJ whole genome shotgun (WGS) entry which is preliminary data.</text>
</comment>
<dbReference type="InterPro" id="IPR012349">
    <property type="entry name" value="Split_barrel_FMN-bd"/>
</dbReference>
<dbReference type="EMBL" id="AWGB01000037">
    <property type="protein sequence ID" value="ESQ88542.1"/>
    <property type="molecule type" value="Genomic_DNA"/>
</dbReference>
<dbReference type="STRING" id="1121022.GCA_000376105_01868"/>
<evidence type="ECO:0000259" key="1">
    <source>
        <dbReference type="Pfam" id="PF16242"/>
    </source>
</evidence>
<proteinExistence type="predicted"/>
<accession>V4P3I7</accession>
<dbReference type="OrthoDB" id="1432662at2"/>
<organism evidence="2 3">
    <name type="scientific">Asticcacaulis benevestitus DSM 16100 = ATCC BAA-896</name>
    <dbReference type="NCBI Taxonomy" id="1121022"/>
    <lineage>
        <taxon>Bacteria</taxon>
        <taxon>Pseudomonadati</taxon>
        <taxon>Pseudomonadota</taxon>
        <taxon>Alphaproteobacteria</taxon>
        <taxon>Caulobacterales</taxon>
        <taxon>Caulobacteraceae</taxon>
        <taxon>Asticcacaulis</taxon>
    </lineage>
</organism>
<dbReference type="RefSeq" id="WP_018081535.1">
    <property type="nucleotide sequence ID" value="NZ_AQWM01000006.1"/>
</dbReference>
<dbReference type="PANTHER" id="PTHR34818">
    <property type="entry name" value="PROTEIN BLI-3"/>
    <property type="match status" value="1"/>
</dbReference>
<dbReference type="InterPro" id="IPR038725">
    <property type="entry name" value="YdaG_split_barrel_FMN-bd"/>
</dbReference>
<protein>
    <recommendedName>
        <fullName evidence="1">General stress protein FMN-binding split barrel domain-containing protein</fullName>
    </recommendedName>
</protein>
<dbReference type="eggNOG" id="COG3871">
    <property type="taxonomic scope" value="Bacteria"/>
</dbReference>
<sequence length="142" mass="16013">MSLTLEEISKTMRHIDLCMLTTKTADGALESRPMSNNKLVDYDGDSYFFATADSSAAQEITADPQVNIAFTQLPSLISGGFFLSVTGKAELIDDKALFEKHWVKDIEVWFKDGIDTPGLRLIKVKAKVLKYWHNYEEGELYL</sequence>
<dbReference type="SUPFAM" id="SSF50475">
    <property type="entry name" value="FMN-binding split barrel"/>
    <property type="match status" value="1"/>
</dbReference>
<dbReference type="Gene3D" id="2.30.110.10">
    <property type="entry name" value="Electron Transport, Fmn-binding Protein, Chain A"/>
    <property type="match status" value="1"/>
</dbReference>
<dbReference type="InterPro" id="IPR052917">
    <property type="entry name" value="Stress-Dev_Protein"/>
</dbReference>
<keyword evidence="3" id="KW-1185">Reference proteome</keyword>
<name>V4P3I7_9CAUL</name>
<evidence type="ECO:0000313" key="3">
    <source>
        <dbReference type="Proteomes" id="UP000017837"/>
    </source>
</evidence>
<feature type="domain" description="General stress protein FMN-binding split barrel" evidence="1">
    <location>
        <begin position="6"/>
        <end position="135"/>
    </location>
</feature>